<keyword evidence="1" id="KW-1133">Transmembrane helix</keyword>
<dbReference type="AlphaFoldDB" id="A0A5K1A0F6"/>
<dbReference type="PANTHER" id="PTHR34656:SF1">
    <property type="entry name" value="PYRROLINE-5-CARBOXYLATE REDUCTASE"/>
    <property type="match status" value="1"/>
</dbReference>
<proteinExistence type="predicted"/>
<gene>
    <name evidence="2" type="ORF">NYM_LOCUS11619</name>
</gene>
<sequence>MFSVNAIATAASATKFPWPAVYALVLLGEVVGALSMLSVLALAVPSMLFAWITILVLLALDERRPRRSLVLEGRMITAEMSGMTLRIMLQEGRALAALCDLQLLPFDHSQAHLRSPSLSIS</sequence>
<dbReference type="EMBL" id="LR721780">
    <property type="protein sequence ID" value="VVV95787.1"/>
    <property type="molecule type" value="Genomic_DNA"/>
</dbReference>
<accession>A0A5K1A0F6</accession>
<evidence type="ECO:0000256" key="1">
    <source>
        <dbReference type="SAM" id="Phobius"/>
    </source>
</evidence>
<dbReference type="PANTHER" id="PTHR34656">
    <property type="entry name" value="PYRROLINE-5-CARBOXYLATE REDUCTASE"/>
    <property type="match status" value="1"/>
</dbReference>
<organism evidence="2">
    <name type="scientific">Nymphaea colorata</name>
    <name type="common">pocket water lily</name>
    <dbReference type="NCBI Taxonomy" id="210225"/>
    <lineage>
        <taxon>Eukaryota</taxon>
        <taxon>Viridiplantae</taxon>
        <taxon>Streptophyta</taxon>
        <taxon>Embryophyta</taxon>
        <taxon>Tracheophyta</taxon>
        <taxon>Spermatophyta</taxon>
        <taxon>Magnoliopsida</taxon>
        <taxon>Nymphaeales</taxon>
        <taxon>Nymphaeaceae</taxon>
        <taxon>Nymphaea</taxon>
    </lineage>
</organism>
<evidence type="ECO:0000313" key="2">
    <source>
        <dbReference type="EMBL" id="VVV95787.1"/>
    </source>
</evidence>
<name>A0A5K1A0F6_9MAGN</name>
<protein>
    <submittedName>
        <fullName evidence="2">Uncharacterized protein</fullName>
    </submittedName>
</protein>
<keyword evidence="1" id="KW-0472">Membrane</keyword>
<feature type="transmembrane region" description="Helical" evidence="1">
    <location>
        <begin position="33"/>
        <end position="60"/>
    </location>
</feature>
<keyword evidence="1" id="KW-0812">Transmembrane</keyword>
<reference evidence="2" key="1">
    <citation type="submission" date="2019-09" db="EMBL/GenBank/DDBJ databases">
        <authorList>
            <person name="Zhang L."/>
        </authorList>
    </citation>
    <scope>NUCLEOTIDE SEQUENCE</scope>
</reference>
<dbReference type="Gramene" id="NC2G0003560.1">
    <property type="protein sequence ID" value="NC2G0003560.1:cds"/>
    <property type="gene ID" value="NC2G0003560"/>
</dbReference>